<evidence type="ECO:0000313" key="3">
    <source>
        <dbReference type="Proteomes" id="UP001430193"/>
    </source>
</evidence>
<gene>
    <name evidence="2" type="ORF">ISS99_16050</name>
</gene>
<accession>A0ABS2KJR2</accession>
<dbReference type="Proteomes" id="UP001430193">
    <property type="component" value="Unassembled WGS sequence"/>
</dbReference>
<proteinExistence type="predicted"/>
<evidence type="ECO:0000256" key="1">
    <source>
        <dbReference type="SAM" id="MobiDB-lite"/>
    </source>
</evidence>
<protein>
    <submittedName>
        <fullName evidence="2">Uncharacterized protein</fullName>
    </submittedName>
</protein>
<dbReference type="EMBL" id="JADIKF010000039">
    <property type="protein sequence ID" value="MBM7131037.1"/>
    <property type="molecule type" value="Genomic_DNA"/>
</dbReference>
<sequence>MLKGNLKLAVPMPPPQGNDDNAAWDVYNSTPWGVEINGADFHPVPGQPSVFTASAPAQYKLTVTATIGPNGQVELAYSRFVDETENNLLSG</sequence>
<feature type="region of interest" description="Disordered" evidence="1">
    <location>
        <begin position="1"/>
        <end position="20"/>
    </location>
</feature>
<evidence type="ECO:0000313" key="2">
    <source>
        <dbReference type="EMBL" id="MBM7131037.1"/>
    </source>
</evidence>
<organism evidence="2 3">
    <name type="scientific">Dyella mobilis</name>
    <dbReference type="NCBI Taxonomy" id="1849582"/>
    <lineage>
        <taxon>Bacteria</taxon>
        <taxon>Pseudomonadati</taxon>
        <taxon>Pseudomonadota</taxon>
        <taxon>Gammaproteobacteria</taxon>
        <taxon>Lysobacterales</taxon>
        <taxon>Rhodanobacteraceae</taxon>
        <taxon>Dyella</taxon>
    </lineage>
</organism>
<keyword evidence="3" id="KW-1185">Reference proteome</keyword>
<dbReference type="RefSeq" id="WP_204632576.1">
    <property type="nucleotide sequence ID" value="NZ_BSOC01000002.1"/>
</dbReference>
<reference evidence="2" key="1">
    <citation type="submission" date="2020-10" db="EMBL/GenBank/DDBJ databases">
        <title>Phylogeny of dyella-like bacteria.</title>
        <authorList>
            <person name="Fu J."/>
        </authorList>
    </citation>
    <scope>NUCLEOTIDE SEQUENCE</scope>
    <source>
        <strain evidence="2">DHON07</strain>
    </source>
</reference>
<name>A0ABS2KJR2_9GAMM</name>
<comment type="caution">
    <text evidence="2">The sequence shown here is derived from an EMBL/GenBank/DDBJ whole genome shotgun (WGS) entry which is preliminary data.</text>
</comment>